<name>A0A4U7JE68_9FIRM</name>
<gene>
    <name evidence="2" type="ORF">EHE19_012320</name>
</gene>
<dbReference type="PROSITE" id="PS50111">
    <property type="entry name" value="CHEMOTAXIS_TRANSDUC_2"/>
    <property type="match status" value="1"/>
</dbReference>
<dbReference type="EMBL" id="CP061336">
    <property type="protein sequence ID" value="QNU65701.1"/>
    <property type="molecule type" value="Genomic_DNA"/>
</dbReference>
<dbReference type="Gene3D" id="1.10.8.500">
    <property type="entry name" value="HAMP domain in histidine kinase"/>
    <property type="match status" value="1"/>
</dbReference>
<organism evidence="2 3">
    <name type="scientific">Ruminiclostridium herbifermentans</name>
    <dbReference type="NCBI Taxonomy" id="2488810"/>
    <lineage>
        <taxon>Bacteria</taxon>
        <taxon>Bacillati</taxon>
        <taxon>Bacillota</taxon>
        <taxon>Clostridia</taxon>
        <taxon>Eubacteriales</taxon>
        <taxon>Oscillospiraceae</taxon>
        <taxon>Ruminiclostridium</taxon>
    </lineage>
</organism>
<keyword evidence="3" id="KW-1185">Reference proteome</keyword>
<dbReference type="GO" id="GO:0016020">
    <property type="term" value="C:membrane"/>
    <property type="evidence" value="ECO:0007669"/>
    <property type="project" value="InterPro"/>
</dbReference>
<dbReference type="InterPro" id="IPR004089">
    <property type="entry name" value="MCPsignal_dom"/>
</dbReference>
<dbReference type="KEGG" id="rher:EHE19_012320"/>
<dbReference type="SMART" id="SM00283">
    <property type="entry name" value="MA"/>
    <property type="match status" value="1"/>
</dbReference>
<accession>A0A4U7JE68</accession>
<evidence type="ECO:0000313" key="2">
    <source>
        <dbReference type="EMBL" id="QNU65701.1"/>
    </source>
</evidence>
<protein>
    <submittedName>
        <fullName evidence="2">Methyl-accepting chemotaxis protein</fullName>
    </submittedName>
</protein>
<dbReference type="Proteomes" id="UP000306409">
    <property type="component" value="Chromosome"/>
</dbReference>
<dbReference type="PANTHER" id="PTHR32089">
    <property type="entry name" value="METHYL-ACCEPTING CHEMOTAXIS PROTEIN MCPB"/>
    <property type="match status" value="1"/>
</dbReference>
<dbReference type="RefSeq" id="WP_137697932.1">
    <property type="nucleotide sequence ID" value="NZ_CP061336.1"/>
</dbReference>
<sequence>MSISKKILIIVLGGILITGFGVIGHLFLNFPVFVFPIISWLFIISIGLYLTISISRPLKVIGKVVERTANFDLSHDKTYNKVKERKDEIGFLAKNLSLARVALRDILGLMQETSKQLTDNTQEVENMTLHLKEQTDDTLLTTEHISAAMQQSATTTYQISNSTQEIMQNINLISQNSEKGANQASAISEHASELKESAVLSAQNANNIYFDVKQQLKTAMEQAAEVSQIELLAQAILQITEQTNLLSLNAAIEAARAGEAGKGFAVVADEIRKLADQSSKTATDIKKVVQTVNESVAALTESAGVLLDFMDKEILSDYQKLIETIEQYYTDSTLFSTMMNEFNDSSKAMNNSISIIVNALEQVSSSVNESANGVASISVKTAEVAGKVTEVRNSTQNNLVSSKRLEDQVSKFTL</sequence>
<dbReference type="SUPFAM" id="SSF58104">
    <property type="entry name" value="Methyl-accepting chemotaxis protein (MCP) signaling domain"/>
    <property type="match status" value="1"/>
</dbReference>
<keyword evidence="1" id="KW-0807">Transducer</keyword>
<dbReference type="OrthoDB" id="5449717at2"/>
<dbReference type="PANTHER" id="PTHR32089:SF112">
    <property type="entry name" value="LYSOZYME-LIKE PROTEIN-RELATED"/>
    <property type="match status" value="1"/>
</dbReference>
<evidence type="ECO:0000313" key="3">
    <source>
        <dbReference type="Proteomes" id="UP000306409"/>
    </source>
</evidence>
<dbReference type="Pfam" id="PF00015">
    <property type="entry name" value="MCPsignal"/>
    <property type="match status" value="1"/>
</dbReference>
<dbReference type="GO" id="GO:0007165">
    <property type="term" value="P:signal transduction"/>
    <property type="evidence" value="ECO:0007669"/>
    <property type="project" value="UniProtKB-KW"/>
</dbReference>
<proteinExistence type="predicted"/>
<reference evidence="2 3" key="1">
    <citation type="submission" date="2020-09" db="EMBL/GenBank/DDBJ databases">
        <title>Characterization and genome sequencing of Ruminiclostridium sp. nov. MA18.</title>
        <authorList>
            <person name="Rettenmaier R."/>
            <person name="Kowollik M.-L."/>
            <person name="Liebl W."/>
            <person name="Zverlov V."/>
        </authorList>
    </citation>
    <scope>NUCLEOTIDE SEQUENCE [LARGE SCALE GENOMIC DNA]</scope>
    <source>
        <strain evidence="2 3">MA18</strain>
    </source>
</reference>
<dbReference type="Gene3D" id="1.10.287.950">
    <property type="entry name" value="Methyl-accepting chemotaxis protein"/>
    <property type="match status" value="1"/>
</dbReference>
<evidence type="ECO:0000256" key="1">
    <source>
        <dbReference type="ARBA" id="ARBA00023224"/>
    </source>
</evidence>
<dbReference type="AlphaFoldDB" id="A0A4U7JE68"/>